<dbReference type="Gene3D" id="3.40.50.410">
    <property type="entry name" value="von Willebrand factor, type A domain"/>
    <property type="match status" value="1"/>
</dbReference>
<dbReference type="AlphaFoldDB" id="A0A0P9H2P1"/>
<accession>A0A0P9H2P1</accession>
<dbReference type="CDD" id="cd00198">
    <property type="entry name" value="vWFA"/>
    <property type="match status" value="1"/>
</dbReference>
<dbReference type="PANTHER" id="PTHR37947">
    <property type="entry name" value="BLL2462 PROTEIN"/>
    <property type="match status" value="1"/>
</dbReference>
<proteinExistence type="predicted"/>
<keyword evidence="3" id="KW-1185">Reference proteome</keyword>
<dbReference type="SUPFAM" id="SSF53300">
    <property type="entry name" value="vWA-like"/>
    <property type="match status" value="1"/>
</dbReference>
<dbReference type="InterPro" id="IPR010768">
    <property type="entry name" value="GATase1-like"/>
</dbReference>
<gene>
    <name evidence="2" type="ORF">SE17_38780</name>
</gene>
<dbReference type="Proteomes" id="UP000050509">
    <property type="component" value="Unassembled WGS sequence"/>
</dbReference>
<dbReference type="Gene3D" id="3.40.50.880">
    <property type="match status" value="1"/>
</dbReference>
<dbReference type="PROSITE" id="PS50234">
    <property type="entry name" value="VWFA"/>
    <property type="match status" value="1"/>
</dbReference>
<feature type="domain" description="VWFA" evidence="1">
    <location>
        <begin position="14"/>
        <end position="187"/>
    </location>
</feature>
<dbReference type="SMART" id="SM00327">
    <property type="entry name" value="VWA"/>
    <property type="match status" value="1"/>
</dbReference>
<dbReference type="InterPro" id="IPR036465">
    <property type="entry name" value="vWFA_dom_sf"/>
</dbReference>
<feature type="non-terminal residue" evidence="2">
    <location>
        <position position="287"/>
    </location>
</feature>
<dbReference type="Pfam" id="PF07090">
    <property type="entry name" value="GATase1_like"/>
    <property type="match status" value="1"/>
</dbReference>
<evidence type="ECO:0000313" key="3">
    <source>
        <dbReference type="Proteomes" id="UP000050509"/>
    </source>
</evidence>
<sequence length="287" mass="30603">SMDIPSQVRLPPVGIVILIDVSGSMGADENGRTKISLAAEGAQRIASLLRDDDELTVVMFDSAAQQVIGPLPGRRRDEAIDALSRASAGGGGINMFDGLTKAAQYIRQSGQPVRHIITITDGGDSVQQEGARELVAQLHSEKVTLTSIAVGDGSDVPFLQDIARIGGGRTFLTNQAANLPTLLVDEAQAVIQPYIIEERFAPAGAAPHPILRGIEQTPPLNGYVITSPRQSAQVLLATPRGDPLLTSWQYGLGRALAWTSDLKGQWAVDWVGWQGFPRFAAQPVGWL</sequence>
<evidence type="ECO:0000313" key="2">
    <source>
        <dbReference type="EMBL" id="KPV48305.1"/>
    </source>
</evidence>
<organism evidence="2 3">
    <name type="scientific">Kouleothrix aurantiaca</name>
    <dbReference type="NCBI Taxonomy" id="186479"/>
    <lineage>
        <taxon>Bacteria</taxon>
        <taxon>Bacillati</taxon>
        <taxon>Chloroflexota</taxon>
        <taxon>Chloroflexia</taxon>
        <taxon>Chloroflexales</taxon>
        <taxon>Roseiflexineae</taxon>
        <taxon>Roseiflexaceae</taxon>
        <taxon>Kouleothrix</taxon>
    </lineage>
</organism>
<evidence type="ECO:0000259" key="1">
    <source>
        <dbReference type="PROSITE" id="PS50234"/>
    </source>
</evidence>
<reference evidence="2 3" key="1">
    <citation type="submission" date="2015-09" db="EMBL/GenBank/DDBJ databases">
        <title>Draft genome sequence of Kouleothrix aurantiaca JCM 19913.</title>
        <authorList>
            <person name="Hemp J."/>
        </authorList>
    </citation>
    <scope>NUCLEOTIDE SEQUENCE [LARGE SCALE GENOMIC DNA]</scope>
    <source>
        <strain evidence="2 3">COM-B</strain>
    </source>
</reference>
<dbReference type="Pfam" id="PF00092">
    <property type="entry name" value="VWA"/>
    <property type="match status" value="1"/>
</dbReference>
<dbReference type="InterPro" id="IPR002035">
    <property type="entry name" value="VWF_A"/>
</dbReference>
<feature type="non-terminal residue" evidence="2">
    <location>
        <position position="1"/>
    </location>
</feature>
<name>A0A0P9H2P1_9CHLR</name>
<dbReference type="EMBL" id="LJCR01002760">
    <property type="protein sequence ID" value="KPV48305.1"/>
    <property type="molecule type" value="Genomic_DNA"/>
</dbReference>
<comment type="caution">
    <text evidence="2">The sequence shown here is derived from an EMBL/GenBank/DDBJ whole genome shotgun (WGS) entry which is preliminary data.</text>
</comment>
<dbReference type="SUPFAM" id="SSF52317">
    <property type="entry name" value="Class I glutamine amidotransferase-like"/>
    <property type="match status" value="1"/>
</dbReference>
<protein>
    <recommendedName>
        <fullName evidence="1">VWFA domain-containing protein</fullName>
    </recommendedName>
</protein>
<dbReference type="InterPro" id="IPR029062">
    <property type="entry name" value="Class_I_gatase-like"/>
</dbReference>
<dbReference type="PANTHER" id="PTHR37947:SF2">
    <property type="entry name" value="VON WILLEBRAND FACTOR TYPE A"/>
    <property type="match status" value="1"/>
</dbReference>